<name>A0ABQ4QRI1_9HYPH</name>
<accession>A0ABQ4QRI1</accession>
<proteinExistence type="predicted"/>
<reference evidence="1 2" key="1">
    <citation type="journal article" date="2021" name="Front. Microbiol.">
        <title>Comprehensive Comparative Genomics and Phenotyping of Methylobacterium Species.</title>
        <authorList>
            <person name="Alessa O."/>
            <person name="Ogura Y."/>
            <person name="Fujitani Y."/>
            <person name="Takami H."/>
            <person name="Hayashi T."/>
            <person name="Sahin N."/>
            <person name="Tani A."/>
        </authorList>
    </citation>
    <scope>NUCLEOTIDE SEQUENCE [LARGE SCALE GENOMIC DNA]</scope>
    <source>
        <strain evidence="1 2">DSM 23679</strain>
    </source>
</reference>
<gene>
    <name evidence="1" type="ORF">AFCDBAGC_5119</name>
</gene>
<organism evidence="1 2">
    <name type="scientific">Methylobacterium cerastii</name>
    <dbReference type="NCBI Taxonomy" id="932741"/>
    <lineage>
        <taxon>Bacteria</taxon>
        <taxon>Pseudomonadati</taxon>
        <taxon>Pseudomonadota</taxon>
        <taxon>Alphaproteobacteria</taxon>
        <taxon>Hyphomicrobiales</taxon>
        <taxon>Methylobacteriaceae</taxon>
        <taxon>Methylobacterium</taxon>
    </lineage>
</organism>
<evidence type="ECO:0000313" key="1">
    <source>
        <dbReference type="EMBL" id="GJD47227.1"/>
    </source>
</evidence>
<protein>
    <submittedName>
        <fullName evidence="1">Uncharacterized protein</fullName>
    </submittedName>
</protein>
<dbReference type="Proteomes" id="UP001055117">
    <property type="component" value="Unassembled WGS sequence"/>
</dbReference>
<dbReference type="RefSeq" id="WP_373322615.1">
    <property type="nucleotide sequence ID" value="NZ_BPQG01000132.1"/>
</dbReference>
<keyword evidence="2" id="KW-1185">Reference proteome</keyword>
<evidence type="ECO:0000313" key="2">
    <source>
        <dbReference type="Proteomes" id="UP001055117"/>
    </source>
</evidence>
<sequence length="58" mass="6037">MSPYAVDELILGSADVVWVPVIGQALCAGFPSPADDFLEGALELPRGLVPNPPATFLV</sequence>
<dbReference type="EMBL" id="BPQG01000132">
    <property type="protein sequence ID" value="GJD47227.1"/>
    <property type="molecule type" value="Genomic_DNA"/>
</dbReference>
<comment type="caution">
    <text evidence="1">The sequence shown here is derived from an EMBL/GenBank/DDBJ whole genome shotgun (WGS) entry which is preliminary data.</text>
</comment>